<gene>
    <name evidence="16" type="primary">lagD</name>
    <name evidence="16" type="ORF">OJF2_45690</name>
</gene>
<keyword evidence="9 12" id="KW-0472">Membrane</keyword>
<dbReference type="GO" id="GO:0005886">
    <property type="term" value="C:plasma membrane"/>
    <property type="evidence" value="ECO:0007669"/>
    <property type="project" value="UniProtKB-SubCell"/>
</dbReference>
<dbReference type="EC" id="3.4.22.-" evidence="16"/>
<dbReference type="InterPro" id="IPR039421">
    <property type="entry name" value="Type_1_exporter"/>
</dbReference>
<evidence type="ECO:0000256" key="2">
    <source>
        <dbReference type="ARBA" id="ARBA00022448"/>
    </source>
</evidence>
<feature type="transmembrane region" description="Helical" evidence="12">
    <location>
        <begin position="1244"/>
        <end position="1264"/>
    </location>
</feature>
<dbReference type="Pfam" id="PF00664">
    <property type="entry name" value="ABC_membrane"/>
    <property type="match status" value="2"/>
</dbReference>
<feature type="transmembrane region" description="Helical" evidence="12">
    <location>
        <begin position="189"/>
        <end position="211"/>
    </location>
</feature>
<dbReference type="GO" id="GO:0140359">
    <property type="term" value="F:ABC-type transporter activity"/>
    <property type="evidence" value="ECO:0007669"/>
    <property type="project" value="InterPro"/>
</dbReference>
<keyword evidence="2" id="KW-0813">Transport</keyword>
<evidence type="ECO:0000313" key="16">
    <source>
        <dbReference type="EMBL" id="QEH36011.1"/>
    </source>
</evidence>
<feature type="domain" description="ABC transporter" evidence="13">
    <location>
        <begin position="485"/>
        <end position="719"/>
    </location>
</feature>
<evidence type="ECO:0000256" key="8">
    <source>
        <dbReference type="ARBA" id="ARBA00022989"/>
    </source>
</evidence>
<dbReference type="PROSITE" id="PS50929">
    <property type="entry name" value="ABC_TM1F"/>
    <property type="match status" value="2"/>
</dbReference>
<keyword evidence="7" id="KW-0653">Protein transport</keyword>
<evidence type="ECO:0000256" key="12">
    <source>
        <dbReference type="SAM" id="Phobius"/>
    </source>
</evidence>
<keyword evidence="16" id="KW-0378">Hydrolase</keyword>
<dbReference type="PROSITE" id="PS00211">
    <property type="entry name" value="ABC_TRANSPORTER_1"/>
    <property type="match status" value="2"/>
</dbReference>
<feature type="transmembrane region" description="Helical" evidence="12">
    <location>
        <begin position="147"/>
        <end position="169"/>
    </location>
</feature>
<dbReference type="NCBIfam" id="TIGR03797">
    <property type="entry name" value="NHLM_micro_ABC2"/>
    <property type="match status" value="1"/>
</dbReference>
<accession>A0A5B9W7L6</accession>
<dbReference type="InterPro" id="IPR022514">
    <property type="entry name" value="NHPM_micro_ABC1"/>
</dbReference>
<dbReference type="SUPFAM" id="SSF90123">
    <property type="entry name" value="ABC transporter transmembrane region"/>
    <property type="match status" value="2"/>
</dbReference>
<dbReference type="InterPro" id="IPR017871">
    <property type="entry name" value="ABC_transporter-like_CS"/>
</dbReference>
<feature type="transmembrane region" description="Helical" evidence="12">
    <location>
        <begin position="1202"/>
        <end position="1224"/>
    </location>
</feature>
<dbReference type="GO" id="GO:0034040">
    <property type="term" value="F:ATPase-coupled lipid transmembrane transporter activity"/>
    <property type="evidence" value="ECO:0007669"/>
    <property type="project" value="TreeGrafter"/>
</dbReference>
<dbReference type="Gene3D" id="1.20.1560.10">
    <property type="entry name" value="ABC transporter type 1, transmembrane domain"/>
    <property type="match status" value="2"/>
</dbReference>
<feature type="domain" description="Peptidase C39" evidence="15">
    <location>
        <begin position="2"/>
        <end position="119"/>
    </location>
</feature>
<dbReference type="InterPro" id="IPR003593">
    <property type="entry name" value="AAA+_ATPase"/>
</dbReference>
<dbReference type="GO" id="GO:0008233">
    <property type="term" value="F:peptidase activity"/>
    <property type="evidence" value="ECO:0007669"/>
    <property type="project" value="InterPro"/>
</dbReference>
<name>A0A5B9W7L6_9BACT</name>
<feature type="domain" description="ABC transporter" evidence="13">
    <location>
        <begin position="1520"/>
        <end position="1757"/>
    </location>
</feature>
<feature type="transmembrane region" description="Helical" evidence="12">
    <location>
        <begin position="370"/>
        <end position="389"/>
    </location>
</feature>
<evidence type="ECO:0000256" key="9">
    <source>
        <dbReference type="ARBA" id="ARBA00023136"/>
    </source>
</evidence>
<evidence type="ECO:0000256" key="10">
    <source>
        <dbReference type="ARBA" id="ARBA00043264"/>
    </source>
</evidence>
<reference evidence="16 17" key="1">
    <citation type="submission" date="2019-08" db="EMBL/GenBank/DDBJ databases">
        <title>Deep-cultivation of Planctomycetes and their phenomic and genomic characterization uncovers novel biology.</title>
        <authorList>
            <person name="Wiegand S."/>
            <person name="Jogler M."/>
            <person name="Boedeker C."/>
            <person name="Pinto D."/>
            <person name="Vollmers J."/>
            <person name="Rivas-Marin E."/>
            <person name="Kohn T."/>
            <person name="Peeters S.H."/>
            <person name="Heuer A."/>
            <person name="Rast P."/>
            <person name="Oberbeckmann S."/>
            <person name="Bunk B."/>
            <person name="Jeske O."/>
            <person name="Meyerdierks A."/>
            <person name="Storesund J.E."/>
            <person name="Kallscheuer N."/>
            <person name="Luecker S."/>
            <person name="Lage O.M."/>
            <person name="Pohl T."/>
            <person name="Merkel B.J."/>
            <person name="Hornburger P."/>
            <person name="Mueller R.-W."/>
            <person name="Bruemmer F."/>
            <person name="Labrenz M."/>
            <person name="Spormann A.M."/>
            <person name="Op den Camp H."/>
            <person name="Overmann J."/>
            <person name="Amann R."/>
            <person name="Jetten M.S.M."/>
            <person name="Mascher T."/>
            <person name="Medema M.H."/>
            <person name="Devos D.P."/>
            <person name="Kaster A.-K."/>
            <person name="Ovreas L."/>
            <person name="Rohde M."/>
            <person name="Galperin M.Y."/>
            <person name="Jogler C."/>
        </authorList>
    </citation>
    <scope>NUCLEOTIDE SEQUENCE [LARGE SCALE GENOMIC DNA]</scope>
    <source>
        <strain evidence="16 17">OJF2</strain>
    </source>
</reference>
<dbReference type="EMBL" id="CP042997">
    <property type="protein sequence ID" value="QEH36011.1"/>
    <property type="molecule type" value="Genomic_DNA"/>
</dbReference>
<evidence type="ECO:0000259" key="13">
    <source>
        <dbReference type="PROSITE" id="PS50893"/>
    </source>
</evidence>
<evidence type="ECO:0000313" key="17">
    <source>
        <dbReference type="Proteomes" id="UP000324233"/>
    </source>
</evidence>
<feature type="domain" description="ABC transmembrane type-1" evidence="14">
    <location>
        <begin position="1204"/>
        <end position="1488"/>
    </location>
</feature>
<dbReference type="GO" id="GO:0043213">
    <property type="term" value="P:bacteriocin transport"/>
    <property type="evidence" value="ECO:0007669"/>
    <property type="project" value="UniProtKB-KW"/>
</dbReference>
<evidence type="ECO:0000256" key="5">
    <source>
        <dbReference type="ARBA" id="ARBA00022741"/>
    </source>
</evidence>
<proteinExistence type="predicted"/>
<dbReference type="Proteomes" id="UP000324233">
    <property type="component" value="Chromosome"/>
</dbReference>
<keyword evidence="17" id="KW-1185">Reference proteome</keyword>
<dbReference type="PANTHER" id="PTHR24221">
    <property type="entry name" value="ATP-BINDING CASSETTE SUB-FAMILY B"/>
    <property type="match status" value="1"/>
</dbReference>
<comment type="subcellular location">
    <subcellularLocation>
        <location evidence="1">Cell membrane</location>
        <topology evidence="1">Multi-pass membrane protein</topology>
    </subcellularLocation>
</comment>
<feature type="transmembrane region" description="Helical" evidence="12">
    <location>
        <begin position="1321"/>
        <end position="1340"/>
    </location>
</feature>
<dbReference type="Pfam" id="PF00005">
    <property type="entry name" value="ABC_tran"/>
    <property type="match status" value="2"/>
</dbReference>
<evidence type="ECO:0000256" key="3">
    <source>
        <dbReference type="ARBA" id="ARBA00022475"/>
    </source>
</evidence>
<feature type="transmembrane region" description="Helical" evidence="12">
    <location>
        <begin position="1462"/>
        <end position="1487"/>
    </location>
</feature>
<sequence>MEAVECGAAALGIILEYHGLYVPLDVLRSVCGVSRDGSNAYHIKEAARHYGMDVDAFRKSAAGIDTRQPPFMVLWQWNHFLVVEGFARGWVYLNDPACGRRRVSREEFARYYSGIAFTFRPGEDFRPGGRRPSTLPSLAGRLAGSKAALLFVILAGLALVIPSLAAAGYQRIFVDEILIQGRRDWLGPLLLAMGATAAARLAAVTLQQVYLTRLEVRLALTEAVRFLRHVLRLPIDFFQRRYAGDIVGRVVSTATVARLISGELATTAVGFLSLALYVAAMLPQDPVLTAVGVGIGGLNLVALRWFSRRRIDQNRVIEQVRGRLAGGIMWAVQVIESVKATGAESDLLVRWTGEQARVLTAEQELGRFDAVFVAIPSLLAALTTVAVLGLGGRRVAAGVLPIGALVAFQTLLASFHQPFRDIARLGSQVQELRADLDRIEDVRHHDADPLLERREEAAAGGPAASRLPEGVSTARPASPRLSGRLELRDVTFSYFRTAEEPLIRGFSMVVEPGQRVALVGSSGSGKTTIARLVAGLYRPQGGEVLHDGRPIAEIPRQVFVNSVAMVDERIAMFQGTVRENLTLWDDEVASGRLIQAGLGAAIHLDLLQRRGGYDAAVAEGARNFSGGQRQRLEIARALVRDPSLLILDEATSALDPKTELIVDDQLRRRGCTCLIIAHRLSTIRDCDEIIVLSGGRVLQRGTHDSLIEDADGEYARLLAGQGLPAARPGRVAMHRRAPGRAGAKGIAPRAAAPAGVPAGPLAPSPPATAAGEGPRFLIDELRATGRAETAAANRPLPLDDPESVWWVSSGQVDVFFTVPGPDGGPGRRRHLCRVDEGGSIFAISGVRGRLGGRLIAVGAGDADLIQFHRGDLIRLSFEESLAEQVAILLDDWIFRVGRALGAGGQVLGRHDLAAGVPAELGGGDRYGIRGGVAWIRHLDGHSRFLGQDPLPVTEHRARFPISEHLWLTCDGPCRVVASDTLAMIQSGDPWQGLMDFHRAALDHLAWLQDAEVSRRWGELHAATTGDRTLVGRISAALAAAANEADLLPPVEEDPLLAACRVVGGELGIEVHAPRKATDDDRPGGGTTLEEIARSSGFHARQVVLPRGWTGRGGEPLLASLDDAEGRPQPVALIPGLDRGRGRFAARRYDLYDPATDRREPIRRDQAARLSRTAWTFYRTLPDGPLTLRDLARFARRGVSREVRLVLAMAALGGLLGLAMPVGAGVLVDQVIPEVGISAQGRVRLASLCLLLAAMAVATAIFEVVEGMALLRIEGKVVPAVLPAVWDRLLRLPTRFFAGFSSGDLAVRTLGLGVVLRKVSGAMASALVGGLFSLSNLALLFWYSWRLASICTALIALMALTILLLLAGQLRQEARIRQVEGSIIGFLFEVVGGIAKLRTAGAENRAFARWSDLYGEQLGLMIKARRFANRLHRFLAVFPMLLAMVVYYGAIRLDPDRLSTGDFLALSIALSNLIASVLAVAYTALGLLDVPPLYERIRPVLETVPEFPAAAPEPLRLNGAIALSGVTFRYPGQETAARVLDGVDLQVRPGEFIAIVGASGSGKSTILRLLLGFEAPDRGSVTYDGRDLATLDIREVRRQIGVVLQDAQLMPGDIFSNIVGFAPGLTMDDAWRAARLAGLDAEIRDMPMKMHTVVGEGGSSLSGGQRQRLLIARALVRSPRILMFDEATSALDNLSQAIVTQSIARELRGVTRVVIAHRLTTVVEADRIYVVKQGRIVQSGRYEQLREEPGAFQELISRQVV</sequence>
<feature type="compositionally biased region" description="Low complexity" evidence="11">
    <location>
        <begin position="744"/>
        <end position="759"/>
    </location>
</feature>
<feature type="region of interest" description="Disordered" evidence="11">
    <location>
        <begin position="456"/>
        <end position="478"/>
    </location>
</feature>
<evidence type="ECO:0000256" key="11">
    <source>
        <dbReference type="SAM" id="MobiDB-lite"/>
    </source>
</evidence>
<dbReference type="Gene3D" id="3.40.50.300">
    <property type="entry name" value="P-loop containing nucleotide triphosphate hydrolases"/>
    <property type="match status" value="2"/>
</dbReference>
<dbReference type="GO" id="GO:0015031">
    <property type="term" value="P:protein transport"/>
    <property type="evidence" value="ECO:0007669"/>
    <property type="project" value="UniProtKB-KW"/>
</dbReference>
<dbReference type="InterPro" id="IPR036640">
    <property type="entry name" value="ABC1_TM_sf"/>
</dbReference>
<dbReference type="CDD" id="cd18569">
    <property type="entry name" value="ABC_6TM_NHLM_bacteriocin"/>
    <property type="match status" value="1"/>
</dbReference>
<dbReference type="Pfam" id="PF03412">
    <property type="entry name" value="Peptidase_C39"/>
    <property type="match status" value="1"/>
</dbReference>
<dbReference type="SMART" id="SM00382">
    <property type="entry name" value="AAA"/>
    <property type="match status" value="2"/>
</dbReference>
<evidence type="ECO:0000259" key="15">
    <source>
        <dbReference type="PROSITE" id="PS50990"/>
    </source>
</evidence>
<organism evidence="16 17">
    <name type="scientific">Aquisphaera giovannonii</name>
    <dbReference type="NCBI Taxonomy" id="406548"/>
    <lineage>
        <taxon>Bacteria</taxon>
        <taxon>Pseudomonadati</taxon>
        <taxon>Planctomycetota</taxon>
        <taxon>Planctomycetia</taxon>
        <taxon>Isosphaerales</taxon>
        <taxon>Isosphaeraceae</taxon>
        <taxon>Aquisphaera</taxon>
    </lineage>
</organism>
<protein>
    <submittedName>
        <fullName evidence="16">Lactococcin-G-processing and transport ATP-binding protein LagD</fullName>
        <ecNumber evidence="16">3.4.22.-</ecNumber>
    </submittedName>
</protein>
<evidence type="ECO:0000256" key="1">
    <source>
        <dbReference type="ARBA" id="ARBA00004651"/>
    </source>
</evidence>
<feature type="transmembrane region" description="Helical" evidence="12">
    <location>
        <begin position="1346"/>
        <end position="1366"/>
    </location>
</feature>
<dbReference type="PROSITE" id="PS50893">
    <property type="entry name" value="ABC_TRANSPORTER_2"/>
    <property type="match status" value="2"/>
</dbReference>
<dbReference type="FunFam" id="3.40.50.300:FF:000299">
    <property type="entry name" value="ABC transporter ATP-binding protein/permease"/>
    <property type="match status" value="2"/>
</dbReference>
<dbReference type="InterPro" id="IPR022515">
    <property type="entry name" value="NHPM_micro_ABC2"/>
</dbReference>
<dbReference type="PANTHER" id="PTHR24221:SF654">
    <property type="entry name" value="ATP-BINDING CASSETTE SUB-FAMILY B MEMBER 6"/>
    <property type="match status" value="1"/>
</dbReference>
<feature type="transmembrane region" description="Helical" evidence="12">
    <location>
        <begin position="1430"/>
        <end position="1450"/>
    </location>
</feature>
<dbReference type="KEGG" id="agv:OJF2_45690"/>
<keyword evidence="8 12" id="KW-1133">Transmembrane helix</keyword>
<dbReference type="Gene3D" id="3.90.70.10">
    <property type="entry name" value="Cysteine proteinases"/>
    <property type="match status" value="1"/>
</dbReference>
<keyword evidence="6 16" id="KW-0067">ATP-binding</keyword>
<dbReference type="PROSITE" id="PS50990">
    <property type="entry name" value="PEPTIDASE_C39"/>
    <property type="match status" value="1"/>
</dbReference>
<evidence type="ECO:0000256" key="4">
    <source>
        <dbReference type="ARBA" id="ARBA00022692"/>
    </source>
</evidence>
<dbReference type="GO" id="GO:0006508">
    <property type="term" value="P:proteolysis"/>
    <property type="evidence" value="ECO:0007669"/>
    <property type="project" value="InterPro"/>
</dbReference>
<feature type="region of interest" description="Disordered" evidence="11">
    <location>
        <begin position="744"/>
        <end position="772"/>
    </location>
</feature>
<keyword evidence="3" id="KW-1003">Cell membrane</keyword>
<dbReference type="GO" id="GO:0016887">
    <property type="term" value="F:ATP hydrolysis activity"/>
    <property type="evidence" value="ECO:0007669"/>
    <property type="project" value="InterPro"/>
</dbReference>
<dbReference type="InterPro" id="IPR027417">
    <property type="entry name" value="P-loop_NTPase"/>
</dbReference>
<feature type="transmembrane region" description="Helical" evidence="12">
    <location>
        <begin position="286"/>
        <end position="306"/>
    </location>
</feature>
<dbReference type="InterPro" id="IPR005074">
    <property type="entry name" value="Peptidase_C39"/>
</dbReference>
<feature type="compositionally biased region" description="Low complexity" evidence="11">
    <location>
        <begin position="458"/>
        <end position="468"/>
    </location>
</feature>
<keyword evidence="4 12" id="KW-0812">Transmembrane</keyword>
<dbReference type="InterPro" id="IPR011527">
    <property type="entry name" value="ABC1_TM_dom"/>
</dbReference>
<dbReference type="InterPro" id="IPR003439">
    <property type="entry name" value="ABC_transporter-like_ATP-bd"/>
</dbReference>
<evidence type="ECO:0000259" key="14">
    <source>
        <dbReference type="PROSITE" id="PS50929"/>
    </source>
</evidence>
<keyword evidence="10" id="KW-0080">Bacteriocin transport</keyword>
<feature type="transmembrane region" description="Helical" evidence="12">
    <location>
        <begin position="259"/>
        <end position="280"/>
    </location>
</feature>
<feature type="domain" description="ABC transmembrane type-1" evidence="14">
    <location>
        <begin position="150"/>
        <end position="431"/>
    </location>
</feature>
<evidence type="ECO:0000256" key="6">
    <source>
        <dbReference type="ARBA" id="ARBA00022840"/>
    </source>
</evidence>
<evidence type="ECO:0000256" key="7">
    <source>
        <dbReference type="ARBA" id="ARBA00022927"/>
    </source>
</evidence>
<dbReference type="SUPFAM" id="SSF52540">
    <property type="entry name" value="P-loop containing nucleoside triphosphate hydrolases"/>
    <property type="match status" value="2"/>
</dbReference>
<dbReference type="GO" id="GO:0005524">
    <property type="term" value="F:ATP binding"/>
    <property type="evidence" value="ECO:0007669"/>
    <property type="project" value="UniProtKB-KW"/>
</dbReference>
<keyword evidence="5" id="KW-0547">Nucleotide-binding</keyword>
<dbReference type="NCBIfam" id="TIGR03796">
    <property type="entry name" value="NHLM_micro_ABC1"/>
    <property type="match status" value="1"/>
</dbReference>